<dbReference type="InterPro" id="IPR011993">
    <property type="entry name" value="PH-like_dom_sf"/>
</dbReference>
<feature type="transmembrane region" description="Helical" evidence="5">
    <location>
        <begin position="326"/>
        <end position="353"/>
    </location>
</feature>
<dbReference type="AlphaFoldDB" id="A0AAW1V634"/>
<proteinExistence type="inferred from homology"/>
<keyword evidence="5" id="KW-0472">Membrane</keyword>
<dbReference type="PANTHER" id="PTHR48043">
    <property type="entry name" value="EG:EG0003.4 PROTEIN-RELATED"/>
    <property type="match status" value="1"/>
</dbReference>
<reference evidence="7 8" key="1">
    <citation type="submission" date="2023-03" db="EMBL/GenBank/DDBJ databases">
        <title>Genome insight into feeding habits of ladybird beetles.</title>
        <authorList>
            <person name="Li H.-S."/>
            <person name="Huang Y.-H."/>
            <person name="Pang H."/>
        </authorList>
    </citation>
    <scope>NUCLEOTIDE SEQUENCE [LARGE SCALE GENOMIC DNA]</scope>
    <source>
        <strain evidence="7">SYSU_2023b</strain>
        <tissue evidence="7">Whole body</tissue>
    </source>
</reference>
<organism evidence="7 8">
    <name type="scientific">Henosepilachna vigintioctopunctata</name>
    <dbReference type="NCBI Taxonomy" id="420089"/>
    <lineage>
        <taxon>Eukaryota</taxon>
        <taxon>Metazoa</taxon>
        <taxon>Ecdysozoa</taxon>
        <taxon>Arthropoda</taxon>
        <taxon>Hexapoda</taxon>
        <taxon>Insecta</taxon>
        <taxon>Pterygota</taxon>
        <taxon>Neoptera</taxon>
        <taxon>Endopterygota</taxon>
        <taxon>Coleoptera</taxon>
        <taxon>Polyphaga</taxon>
        <taxon>Cucujiformia</taxon>
        <taxon>Coccinelloidea</taxon>
        <taxon>Coccinellidae</taxon>
        <taxon>Epilachninae</taxon>
        <taxon>Epilachnini</taxon>
        <taxon>Henosepilachna</taxon>
    </lineage>
</organism>
<evidence type="ECO:0000256" key="5">
    <source>
        <dbReference type="SAM" id="Phobius"/>
    </source>
</evidence>
<keyword evidence="3" id="KW-0808">Transferase</keyword>
<dbReference type="SMART" id="SM00233">
    <property type="entry name" value="PH"/>
    <property type="match status" value="1"/>
</dbReference>
<dbReference type="Gene3D" id="3.40.50.2000">
    <property type="entry name" value="Glycogen Phosphorylase B"/>
    <property type="match status" value="1"/>
</dbReference>
<dbReference type="PROSITE" id="PS50003">
    <property type="entry name" value="PH_DOMAIN"/>
    <property type="match status" value="1"/>
</dbReference>
<feature type="region of interest" description="Disordered" evidence="4">
    <location>
        <begin position="528"/>
        <end position="557"/>
    </location>
</feature>
<dbReference type="Proteomes" id="UP001431783">
    <property type="component" value="Unassembled WGS sequence"/>
</dbReference>
<feature type="domain" description="PH" evidence="6">
    <location>
        <begin position="412"/>
        <end position="526"/>
    </location>
</feature>
<dbReference type="CDD" id="cd03784">
    <property type="entry name" value="GT1_Gtf-like"/>
    <property type="match status" value="1"/>
</dbReference>
<accession>A0AAW1V634</accession>
<name>A0AAW1V634_9CUCU</name>
<keyword evidence="2" id="KW-0328">Glycosyltransferase</keyword>
<evidence type="ECO:0000256" key="3">
    <source>
        <dbReference type="ARBA" id="ARBA00022679"/>
    </source>
</evidence>
<dbReference type="GO" id="GO:0008194">
    <property type="term" value="F:UDP-glycosyltransferase activity"/>
    <property type="evidence" value="ECO:0007669"/>
    <property type="project" value="InterPro"/>
</dbReference>
<evidence type="ECO:0000313" key="7">
    <source>
        <dbReference type="EMBL" id="KAK9891161.1"/>
    </source>
</evidence>
<keyword evidence="5" id="KW-0812">Transmembrane</keyword>
<keyword evidence="8" id="KW-1185">Reference proteome</keyword>
<sequence>MKSGVKFDVIIADWFFNFAILYYGKKLNAPVIALSHQGADNVATILTGNPGESSYIAGIGLDFPVEMSFFQRSFNGIYYTVMNILGRKHIRYHQELLKKYFNDTMTTPEMISTLALVLSNSHYSFESPRPYVPNIIPIGGFHVSPPKALPESYQSFLDSAQSGAIYCSLGSTSWKSTLPTKALDAIMKAFSDLHMKSCPHNDILAHPYVKIFICHGDLLSIIEAIHHAVPVLGIPFYEDQRINIVSAVRQGYAIHLELDDLNDENFSFAVNDLIFDPTFEEKIVKLSHLLRDQPVSPMDTAVFWVEHVIRHKGGCHLKNHGTYIPWYHYYMLDVFFLVSFLVNGFIAVVIMFLRDYASVVSPPHLFVVTFIFLTENTSTTSLSKKLVQRCEYERADLKNWETKTGYQIGINKQIKGGYLLRYRRGLFCSGWSEEWVVLYEDSTIAWYADKGLNRPRGRIRIGDSPDLLAVGEWTRKVPKRPKFPRSCHIGQLLAIGSRRPQDVQWLIAQSPAEVNDWMTAISNTLPPPPHFPLEDKTTPNKQQSLHHQQPKDSLDSSQIPICISVSNEYNYYNYKRHEVRKPPLGINVIRHHKKRIISERS</sequence>
<dbReference type="Pfam" id="PF00201">
    <property type="entry name" value="UDPGT"/>
    <property type="match status" value="2"/>
</dbReference>
<evidence type="ECO:0000259" key="6">
    <source>
        <dbReference type="PROSITE" id="PS50003"/>
    </source>
</evidence>
<dbReference type="EMBL" id="JARQZJ010000127">
    <property type="protein sequence ID" value="KAK9891161.1"/>
    <property type="molecule type" value="Genomic_DNA"/>
</dbReference>
<gene>
    <name evidence="7" type="ORF">WA026_013478</name>
</gene>
<dbReference type="SUPFAM" id="SSF53756">
    <property type="entry name" value="UDP-Glycosyltransferase/glycogen phosphorylase"/>
    <property type="match status" value="1"/>
</dbReference>
<dbReference type="Gene3D" id="2.30.29.30">
    <property type="entry name" value="Pleckstrin-homology domain (PH domain)/Phosphotyrosine-binding domain (PTB)"/>
    <property type="match status" value="1"/>
</dbReference>
<dbReference type="PANTHER" id="PTHR48043:SF159">
    <property type="entry name" value="EG:EG0003.4 PROTEIN-RELATED"/>
    <property type="match status" value="1"/>
</dbReference>
<dbReference type="InterPro" id="IPR002213">
    <property type="entry name" value="UDP_glucos_trans"/>
</dbReference>
<dbReference type="SUPFAM" id="SSF50729">
    <property type="entry name" value="PH domain-like"/>
    <property type="match status" value="1"/>
</dbReference>
<evidence type="ECO:0000256" key="1">
    <source>
        <dbReference type="ARBA" id="ARBA00009995"/>
    </source>
</evidence>
<comment type="caution">
    <text evidence="7">The sequence shown here is derived from an EMBL/GenBank/DDBJ whole genome shotgun (WGS) entry which is preliminary data.</text>
</comment>
<evidence type="ECO:0000313" key="8">
    <source>
        <dbReference type="Proteomes" id="UP001431783"/>
    </source>
</evidence>
<comment type="similarity">
    <text evidence="1">Belongs to the UDP-glycosyltransferase family.</text>
</comment>
<evidence type="ECO:0000256" key="4">
    <source>
        <dbReference type="SAM" id="MobiDB-lite"/>
    </source>
</evidence>
<dbReference type="InterPro" id="IPR001849">
    <property type="entry name" value="PH_domain"/>
</dbReference>
<evidence type="ECO:0000256" key="2">
    <source>
        <dbReference type="ARBA" id="ARBA00022676"/>
    </source>
</evidence>
<protein>
    <recommendedName>
        <fullName evidence="6">PH domain-containing protein</fullName>
    </recommendedName>
</protein>
<keyword evidence="5" id="KW-1133">Transmembrane helix</keyword>
<dbReference type="InterPro" id="IPR050271">
    <property type="entry name" value="UDP-glycosyltransferase"/>
</dbReference>